<evidence type="ECO:0000256" key="2">
    <source>
        <dbReference type="SAM" id="SignalP"/>
    </source>
</evidence>
<dbReference type="Gene3D" id="2.60.40.10">
    <property type="entry name" value="Immunoglobulins"/>
    <property type="match status" value="1"/>
</dbReference>
<protein>
    <submittedName>
        <fullName evidence="4">Sialate O-acetylesterase</fullName>
    </submittedName>
</protein>
<gene>
    <name evidence="4" type="ORF">L6773_09785</name>
</gene>
<dbReference type="SUPFAM" id="SSF52266">
    <property type="entry name" value="SGNH hydrolase"/>
    <property type="match status" value="1"/>
</dbReference>
<comment type="caution">
    <text evidence="4">The sequence shown here is derived from an EMBL/GenBank/DDBJ whole genome shotgun (WGS) entry which is preliminary data.</text>
</comment>
<evidence type="ECO:0000313" key="5">
    <source>
        <dbReference type="Proteomes" id="UP001165366"/>
    </source>
</evidence>
<evidence type="ECO:0000259" key="3">
    <source>
        <dbReference type="Pfam" id="PF03629"/>
    </source>
</evidence>
<dbReference type="InterPro" id="IPR039329">
    <property type="entry name" value="SIAE"/>
</dbReference>
<dbReference type="SUPFAM" id="SSF49785">
    <property type="entry name" value="Galactose-binding domain-like"/>
    <property type="match status" value="1"/>
</dbReference>
<feature type="domain" description="Sialate O-acetylesterase" evidence="3">
    <location>
        <begin position="409"/>
        <end position="531"/>
    </location>
</feature>
<dbReference type="InterPro" id="IPR008979">
    <property type="entry name" value="Galactose-bd-like_sf"/>
</dbReference>
<dbReference type="EMBL" id="JAKLWS010000010">
    <property type="protein sequence ID" value="MCG2588857.1"/>
    <property type="molecule type" value="Genomic_DNA"/>
</dbReference>
<reference evidence="4" key="2">
    <citation type="submission" date="2024-05" db="EMBL/GenBank/DDBJ databases">
        <title>Rhodohalobacter halophilus gen. nov., sp. nov., a moderately halophilic member of the family Balneolaceae.</title>
        <authorList>
            <person name="Xia J."/>
        </authorList>
    </citation>
    <scope>NUCLEOTIDE SEQUENCE</scope>
    <source>
        <strain evidence="4">WB101</strain>
    </source>
</reference>
<dbReference type="Gene3D" id="3.40.50.1110">
    <property type="entry name" value="SGNH hydrolase"/>
    <property type="match status" value="1"/>
</dbReference>
<dbReference type="Proteomes" id="UP001165366">
    <property type="component" value="Unassembled WGS sequence"/>
</dbReference>
<dbReference type="InterPro" id="IPR013783">
    <property type="entry name" value="Ig-like_fold"/>
</dbReference>
<dbReference type="PANTHER" id="PTHR22901">
    <property type="entry name" value="SIALATE O-ACETYLESTERASE"/>
    <property type="match status" value="1"/>
</dbReference>
<dbReference type="Gene3D" id="2.60.120.260">
    <property type="entry name" value="Galactose-binding domain-like"/>
    <property type="match status" value="1"/>
</dbReference>
<dbReference type="PANTHER" id="PTHR22901:SF0">
    <property type="entry name" value="SIALATE O-ACETYLESTERASE"/>
    <property type="match status" value="1"/>
</dbReference>
<reference evidence="4" key="1">
    <citation type="submission" date="2022-01" db="EMBL/GenBank/DDBJ databases">
        <authorList>
            <person name="Wang Y."/>
        </authorList>
    </citation>
    <scope>NUCLEOTIDE SEQUENCE</scope>
    <source>
        <strain evidence="4">WB101</strain>
    </source>
</reference>
<dbReference type="InterPro" id="IPR036514">
    <property type="entry name" value="SGNH_hydro_sf"/>
</dbReference>
<proteinExistence type="predicted"/>
<accession>A0ABS9KDC0</accession>
<evidence type="ECO:0000256" key="1">
    <source>
        <dbReference type="ARBA" id="ARBA00022801"/>
    </source>
</evidence>
<evidence type="ECO:0000313" key="4">
    <source>
        <dbReference type="EMBL" id="MCG2588857.1"/>
    </source>
</evidence>
<feature type="domain" description="Sialate O-acetylesterase" evidence="3">
    <location>
        <begin position="105"/>
        <end position="211"/>
    </location>
</feature>
<dbReference type="InterPro" id="IPR005181">
    <property type="entry name" value="SASA"/>
</dbReference>
<sequence length="646" mass="73543">MYTGKRFLFLFGLCLISTSVFAQIQLPKLISDGMVLQRNQELTIWGWASPNEDVTLTFQESTFSTTADNEGIWEIKLPPQEAGGPYEMNFEGSNQVNVKNILFGDVWVASGQSNMELWMGRVRYTYENEIQNSGNSEIRQFLVPDQYDFKQTHNDFEGGEWQSAGPETILDFSAVAYFFAKELNRNYNIPIGIINAAMGGSPVESWMSEESLKEFPDAYEELQKFKDDDLIQEIQQEDQKRIGNWYSELNQRDQGLKANPKWSQPNMNDSGWEEMNLPGYWSEETSLGDQNGVVWFRKEIDVPERMTGKPARLWMGRIVDQDSVFVNGQLVGNTGYQYPPRRYHLDSTVLKEGKNEIAIRVINSSGSGGFVPDKPYYLSVGTDTLHLTGDWKYKLGASMEPLASQTFVRWKPAGLYNRMITPLLDYSIKGVIWYQGESNTDDPGEYEKRFSTMIETWRDNWNQGDFPFLFVQLANYMETTDEPVQSNWAELRQAQLNTLKLPNTGMAVTIDVGEWNDIHPLNKKDVGHRLALQAQKIAYGEEDLAAGGPIPDRSMFRSNEVIIHFKNVVNCLTTSDGEAPKHFAISDDGENFVWAKAEIMENSIRVWNDEISNPAAVRYAWANNPESANLTNQKGLPATPFEVTKN</sequence>
<dbReference type="Pfam" id="PF03629">
    <property type="entry name" value="SASA"/>
    <property type="match status" value="2"/>
</dbReference>
<feature type="chain" id="PRO_5045921473" evidence="2">
    <location>
        <begin position="23"/>
        <end position="646"/>
    </location>
</feature>
<keyword evidence="1" id="KW-0378">Hydrolase</keyword>
<organism evidence="4 5">
    <name type="scientific">Rhodohalobacter sulfatireducens</name>
    <dbReference type="NCBI Taxonomy" id="2911366"/>
    <lineage>
        <taxon>Bacteria</taxon>
        <taxon>Pseudomonadati</taxon>
        <taxon>Balneolota</taxon>
        <taxon>Balneolia</taxon>
        <taxon>Balneolales</taxon>
        <taxon>Balneolaceae</taxon>
        <taxon>Rhodohalobacter</taxon>
    </lineage>
</organism>
<keyword evidence="5" id="KW-1185">Reference proteome</keyword>
<name>A0ABS9KDC0_9BACT</name>
<keyword evidence="2" id="KW-0732">Signal</keyword>
<feature type="signal peptide" evidence="2">
    <location>
        <begin position="1"/>
        <end position="22"/>
    </location>
</feature>
<dbReference type="RefSeq" id="WP_237853846.1">
    <property type="nucleotide sequence ID" value="NZ_JAKLWS010000010.1"/>
</dbReference>